<evidence type="ECO:0000313" key="2">
    <source>
        <dbReference type="EMBL" id="KAK1474198.1"/>
    </source>
</evidence>
<dbReference type="Proteomes" id="UP001239213">
    <property type="component" value="Unassembled WGS sequence"/>
</dbReference>
<proteinExistence type="predicted"/>
<evidence type="ECO:0000256" key="1">
    <source>
        <dbReference type="SAM" id="MobiDB-lite"/>
    </source>
</evidence>
<dbReference type="EMBL" id="MPDP01000164">
    <property type="protein sequence ID" value="KAK1474198.1"/>
    <property type="molecule type" value="Genomic_DNA"/>
</dbReference>
<organism evidence="2 3">
    <name type="scientific">Colletotrichum cuscutae</name>
    <dbReference type="NCBI Taxonomy" id="1209917"/>
    <lineage>
        <taxon>Eukaryota</taxon>
        <taxon>Fungi</taxon>
        <taxon>Dikarya</taxon>
        <taxon>Ascomycota</taxon>
        <taxon>Pezizomycotina</taxon>
        <taxon>Sordariomycetes</taxon>
        <taxon>Hypocreomycetidae</taxon>
        <taxon>Glomerellales</taxon>
        <taxon>Glomerellaceae</taxon>
        <taxon>Colletotrichum</taxon>
        <taxon>Colletotrichum acutatum species complex</taxon>
    </lineage>
</organism>
<keyword evidence="3" id="KW-1185">Reference proteome</keyword>
<protein>
    <submittedName>
        <fullName evidence="2">Uncharacterized protein</fullName>
    </submittedName>
</protein>
<gene>
    <name evidence="2" type="ORF">CCUS01_17088</name>
</gene>
<feature type="compositionally biased region" description="Polar residues" evidence="1">
    <location>
        <begin position="27"/>
        <end position="44"/>
    </location>
</feature>
<name>A0AAI9V7V1_9PEZI</name>
<feature type="region of interest" description="Disordered" evidence="1">
    <location>
        <begin position="1"/>
        <end position="46"/>
    </location>
</feature>
<dbReference type="AlphaFoldDB" id="A0AAI9V7V1"/>
<comment type="caution">
    <text evidence="2">The sequence shown here is derived from an EMBL/GenBank/DDBJ whole genome shotgun (WGS) entry which is preliminary data.</text>
</comment>
<evidence type="ECO:0000313" key="3">
    <source>
        <dbReference type="Proteomes" id="UP001239213"/>
    </source>
</evidence>
<sequence length="208" mass="23272">MQSDGKSKGNCTKMLRHRDPRLGEWPQSGTARSVGQSQNNSLISTHGEKQRENWCCRFNVDGVRKNQGKKTRSLSGAPFFRIGGLARVPPCRSSQDNGRLKRRRQRMDMGGGELGIAEYSFDSFLLADDVLQDRNRDEDVSSGFAYCSPLHHGYLASILRVLWEHGSCHSPVCAAVSVRLFASPQKSALYRASAQNRMQLRTSDKPSR</sequence>
<reference evidence="2" key="1">
    <citation type="submission" date="2016-11" db="EMBL/GenBank/DDBJ databases">
        <title>The genome sequence of Colletotrichum cuscutae.</title>
        <authorList>
            <person name="Baroncelli R."/>
        </authorList>
    </citation>
    <scope>NUCLEOTIDE SEQUENCE</scope>
    <source>
        <strain evidence="2">IMI 304802</strain>
    </source>
</reference>
<accession>A0AAI9V7V1</accession>